<dbReference type="PROSITE" id="PS50110">
    <property type="entry name" value="RESPONSE_REGULATORY"/>
    <property type="match status" value="1"/>
</dbReference>
<gene>
    <name evidence="10" type="ORF">OM076_09190</name>
</gene>
<evidence type="ECO:0000256" key="1">
    <source>
        <dbReference type="ARBA" id="ARBA00022553"/>
    </source>
</evidence>
<dbReference type="AlphaFoldDB" id="A0A9X3RZP0"/>
<dbReference type="Proteomes" id="UP001149140">
    <property type="component" value="Unassembled WGS sequence"/>
</dbReference>
<dbReference type="EMBL" id="JAPDOD010000005">
    <property type="protein sequence ID" value="MDA0160439.1"/>
    <property type="molecule type" value="Genomic_DNA"/>
</dbReference>
<protein>
    <submittedName>
        <fullName evidence="10">Response regulator transcription factor</fullName>
    </submittedName>
</protein>
<dbReference type="SUPFAM" id="SSF52172">
    <property type="entry name" value="CheY-like"/>
    <property type="match status" value="1"/>
</dbReference>
<dbReference type="SMART" id="SM00448">
    <property type="entry name" value="REC"/>
    <property type="match status" value="1"/>
</dbReference>
<evidence type="ECO:0000256" key="3">
    <source>
        <dbReference type="ARBA" id="ARBA00023015"/>
    </source>
</evidence>
<dbReference type="CDD" id="cd19935">
    <property type="entry name" value="REC_OmpR_CusR-like"/>
    <property type="match status" value="1"/>
</dbReference>
<dbReference type="GO" id="GO:0000976">
    <property type="term" value="F:transcription cis-regulatory region binding"/>
    <property type="evidence" value="ECO:0007669"/>
    <property type="project" value="TreeGrafter"/>
</dbReference>
<keyword evidence="4 7" id="KW-0238">DNA-binding</keyword>
<evidence type="ECO:0000259" key="8">
    <source>
        <dbReference type="PROSITE" id="PS50110"/>
    </source>
</evidence>
<organism evidence="10 11">
    <name type="scientific">Solirubrobacter ginsenosidimutans</name>
    <dbReference type="NCBI Taxonomy" id="490573"/>
    <lineage>
        <taxon>Bacteria</taxon>
        <taxon>Bacillati</taxon>
        <taxon>Actinomycetota</taxon>
        <taxon>Thermoleophilia</taxon>
        <taxon>Solirubrobacterales</taxon>
        <taxon>Solirubrobacteraceae</taxon>
        <taxon>Solirubrobacter</taxon>
    </lineage>
</organism>
<evidence type="ECO:0000256" key="6">
    <source>
        <dbReference type="PROSITE-ProRule" id="PRU00169"/>
    </source>
</evidence>
<dbReference type="Pfam" id="PF00072">
    <property type="entry name" value="Response_reg"/>
    <property type="match status" value="1"/>
</dbReference>
<evidence type="ECO:0000256" key="4">
    <source>
        <dbReference type="ARBA" id="ARBA00023125"/>
    </source>
</evidence>
<dbReference type="CDD" id="cd00383">
    <property type="entry name" value="trans_reg_C"/>
    <property type="match status" value="1"/>
</dbReference>
<comment type="caution">
    <text evidence="10">The sequence shown here is derived from an EMBL/GenBank/DDBJ whole genome shotgun (WGS) entry which is preliminary data.</text>
</comment>
<sequence>MRVLIVEDDLKMASLIRRGLREEGLAADVASKGEDALWMAGSIEYNAIVLDVLLPGINGIETCKRLRADGVWTPVMMLTARDGIEDRVAGLDGGADDYLVKPFSFAELLARLRALSRRQVVQRPSVLSVGSLRLDPATRQTWRDDTEIVLSAKEFAILEMFMRRPGEVLSRFQLLEQVWDYDYENRSNIVDVYVRYLREKIDRPFGERSIETVRGAGYRMRIPARVSEPS</sequence>
<feature type="DNA-binding region" description="OmpR/PhoB-type" evidence="7">
    <location>
        <begin position="124"/>
        <end position="222"/>
    </location>
</feature>
<dbReference type="GO" id="GO:0005829">
    <property type="term" value="C:cytosol"/>
    <property type="evidence" value="ECO:0007669"/>
    <property type="project" value="TreeGrafter"/>
</dbReference>
<dbReference type="InterPro" id="IPR039420">
    <property type="entry name" value="WalR-like"/>
</dbReference>
<evidence type="ECO:0000256" key="5">
    <source>
        <dbReference type="ARBA" id="ARBA00023163"/>
    </source>
</evidence>
<dbReference type="PANTHER" id="PTHR48111">
    <property type="entry name" value="REGULATOR OF RPOS"/>
    <property type="match status" value="1"/>
</dbReference>
<dbReference type="GO" id="GO:0000156">
    <property type="term" value="F:phosphorelay response regulator activity"/>
    <property type="evidence" value="ECO:0007669"/>
    <property type="project" value="TreeGrafter"/>
</dbReference>
<dbReference type="GO" id="GO:0006355">
    <property type="term" value="P:regulation of DNA-templated transcription"/>
    <property type="evidence" value="ECO:0007669"/>
    <property type="project" value="InterPro"/>
</dbReference>
<keyword evidence="11" id="KW-1185">Reference proteome</keyword>
<dbReference type="Gene3D" id="6.10.250.690">
    <property type="match status" value="1"/>
</dbReference>
<feature type="domain" description="Response regulatory" evidence="8">
    <location>
        <begin position="2"/>
        <end position="116"/>
    </location>
</feature>
<proteinExistence type="predicted"/>
<dbReference type="InterPro" id="IPR001789">
    <property type="entry name" value="Sig_transdc_resp-reg_receiver"/>
</dbReference>
<feature type="modified residue" description="4-aspartylphosphate" evidence="6">
    <location>
        <position position="51"/>
    </location>
</feature>
<feature type="domain" description="OmpR/PhoB-type" evidence="9">
    <location>
        <begin position="124"/>
        <end position="222"/>
    </location>
</feature>
<dbReference type="PROSITE" id="PS51755">
    <property type="entry name" value="OMPR_PHOB"/>
    <property type="match status" value="1"/>
</dbReference>
<keyword evidence="3" id="KW-0805">Transcription regulation</keyword>
<evidence type="ECO:0000259" key="9">
    <source>
        <dbReference type="PROSITE" id="PS51755"/>
    </source>
</evidence>
<reference evidence="10" key="1">
    <citation type="submission" date="2022-10" db="EMBL/GenBank/DDBJ databases">
        <title>The WGS of Solirubrobacter ginsenosidimutans DSM 21036.</title>
        <authorList>
            <person name="Jiang Z."/>
        </authorList>
    </citation>
    <scope>NUCLEOTIDE SEQUENCE</scope>
    <source>
        <strain evidence="10">DSM 21036</strain>
    </source>
</reference>
<dbReference type="FunFam" id="1.10.10.10:FF:000005">
    <property type="entry name" value="Two-component system response regulator"/>
    <property type="match status" value="1"/>
</dbReference>
<dbReference type="RefSeq" id="WP_270039273.1">
    <property type="nucleotide sequence ID" value="NZ_JAPDOD010000005.1"/>
</dbReference>
<keyword evidence="1 6" id="KW-0597">Phosphoprotein</keyword>
<dbReference type="InterPro" id="IPR036388">
    <property type="entry name" value="WH-like_DNA-bd_sf"/>
</dbReference>
<evidence type="ECO:0000256" key="7">
    <source>
        <dbReference type="PROSITE-ProRule" id="PRU01091"/>
    </source>
</evidence>
<dbReference type="Pfam" id="PF00486">
    <property type="entry name" value="Trans_reg_C"/>
    <property type="match status" value="1"/>
</dbReference>
<keyword evidence="2" id="KW-0902">Two-component regulatory system</keyword>
<dbReference type="SMART" id="SM00862">
    <property type="entry name" value="Trans_reg_C"/>
    <property type="match status" value="1"/>
</dbReference>
<dbReference type="PANTHER" id="PTHR48111:SF28">
    <property type="entry name" value="TRANSCRIPTIONAL REGULATORY PROTEIN TCRX-RELATED"/>
    <property type="match status" value="1"/>
</dbReference>
<dbReference type="InterPro" id="IPR001867">
    <property type="entry name" value="OmpR/PhoB-type_DNA-bd"/>
</dbReference>
<evidence type="ECO:0000256" key="2">
    <source>
        <dbReference type="ARBA" id="ARBA00023012"/>
    </source>
</evidence>
<evidence type="ECO:0000313" key="10">
    <source>
        <dbReference type="EMBL" id="MDA0160439.1"/>
    </source>
</evidence>
<dbReference type="InterPro" id="IPR011006">
    <property type="entry name" value="CheY-like_superfamily"/>
</dbReference>
<keyword evidence="5" id="KW-0804">Transcription</keyword>
<dbReference type="GO" id="GO:0032993">
    <property type="term" value="C:protein-DNA complex"/>
    <property type="evidence" value="ECO:0007669"/>
    <property type="project" value="TreeGrafter"/>
</dbReference>
<accession>A0A9X3RZP0</accession>
<name>A0A9X3RZP0_9ACTN</name>
<dbReference type="Gene3D" id="3.40.50.2300">
    <property type="match status" value="1"/>
</dbReference>
<dbReference type="Gene3D" id="1.10.10.10">
    <property type="entry name" value="Winged helix-like DNA-binding domain superfamily/Winged helix DNA-binding domain"/>
    <property type="match status" value="1"/>
</dbReference>
<evidence type="ECO:0000313" key="11">
    <source>
        <dbReference type="Proteomes" id="UP001149140"/>
    </source>
</evidence>